<reference evidence="3" key="1">
    <citation type="submission" date="2022-04" db="EMBL/GenBank/DDBJ databases">
        <title>Tomato heritable bacteria conferring resistance against bacterial wilt.</title>
        <authorList>
            <person name="Yin J."/>
        </authorList>
    </citation>
    <scope>NUCLEOTIDE SEQUENCE</scope>
    <source>
        <strain evidence="3">Cra20</strain>
    </source>
</reference>
<dbReference type="InterPro" id="IPR051544">
    <property type="entry name" value="TPS_OM_transporter"/>
</dbReference>
<feature type="domain" description="Haemolysin activator HlyB C-terminal" evidence="2">
    <location>
        <begin position="233"/>
        <end position="542"/>
    </location>
</feature>
<evidence type="ECO:0000256" key="1">
    <source>
        <dbReference type="SAM" id="SignalP"/>
    </source>
</evidence>
<comment type="caution">
    <text evidence="3">The sequence shown here is derived from an EMBL/GenBank/DDBJ whole genome shotgun (WGS) entry which is preliminary data.</text>
</comment>
<dbReference type="InterPro" id="IPR005565">
    <property type="entry name" value="Hemolysn_activator_HlyB_C"/>
</dbReference>
<accession>A0ABU3N2R1</accession>
<feature type="signal peptide" evidence="1">
    <location>
        <begin position="1"/>
        <end position="33"/>
    </location>
</feature>
<gene>
    <name evidence="3" type="ORF">MZO42_08655</name>
</gene>
<dbReference type="Pfam" id="PF03865">
    <property type="entry name" value="ShlB"/>
    <property type="match status" value="1"/>
</dbReference>
<dbReference type="PANTHER" id="PTHR34597:SF6">
    <property type="entry name" value="BLR6126 PROTEIN"/>
    <property type="match status" value="1"/>
</dbReference>
<name>A0ABU3N2R1_9SPHN</name>
<evidence type="ECO:0000259" key="2">
    <source>
        <dbReference type="Pfam" id="PF03865"/>
    </source>
</evidence>
<organism evidence="3">
    <name type="scientific">Sphingomonas psychrotolerans</name>
    <dbReference type="NCBI Taxonomy" id="1327635"/>
    <lineage>
        <taxon>Bacteria</taxon>
        <taxon>Pseudomonadati</taxon>
        <taxon>Pseudomonadota</taxon>
        <taxon>Alphaproteobacteria</taxon>
        <taxon>Sphingomonadales</taxon>
        <taxon>Sphingomonadaceae</taxon>
        <taxon>Sphingomonas</taxon>
    </lineage>
</organism>
<keyword evidence="1" id="KW-0732">Signal</keyword>
<evidence type="ECO:0000313" key="3">
    <source>
        <dbReference type="EMBL" id="MDT8758767.1"/>
    </source>
</evidence>
<dbReference type="EMBL" id="JALMLT010000002">
    <property type="protein sequence ID" value="MDT8758767.1"/>
    <property type="molecule type" value="Genomic_DNA"/>
</dbReference>
<dbReference type="PANTHER" id="PTHR34597">
    <property type="entry name" value="SLR1661 PROTEIN"/>
    <property type="match status" value="1"/>
</dbReference>
<feature type="chain" id="PRO_5046000443" description="Haemolysin activator HlyB C-terminal domain-containing protein" evidence="1">
    <location>
        <begin position="34"/>
        <end position="587"/>
    </location>
</feature>
<protein>
    <recommendedName>
        <fullName evidence="2">Haemolysin activator HlyB C-terminal domain-containing protein</fullName>
    </recommendedName>
</protein>
<proteinExistence type="predicted"/>
<sequence>MTYKGAATIARHIRLAPSLTVLAATLAALPASAQVVPGQLPSREQVQPPVPESLPAPRARVDGRSAFRAVDCPFETSTQQVALAGLRFEGQDGAELAPEILRLLGDLRPQPGSQPVAQLCALRDEANRILQSAGYVASVQILPQQIDNGGQLILTVISARLVRLEVEGETGRYARLVAERAERLKALYPFNQFEAERMLLLMGDIPGLSVDLTLRPAGTRPGEVVGTLAVAYRPIAITGNLQNYGGRSAGRESAYARVDLYGLTGLADVTYIGGSTTFDLDEQQVLQLGHGMGLGADGIRLDGSLTLAWSQPDIGALDLRSTSTVATLALSTPVRRGLTRNLNASLGLDLIEQRTDVHFAGVRYPLTRDRLRVGFARLAGNISRPSQSGHGYRASAALEARQGLAILGASERFDGIYDGGYTPSNESGDPTATILRADLDGQVGLGPVFSLAGAARAQLASGPLLNYEKFSVGSLTVGRGYDPGAGNGDSAIGLRGEVRTAAWRGQRLAAELFGFYDQAWLWNEGRFDENHRALASFGGGVRAAIDGKFLLEATYARPLDRLQRIDRSRPGPRLLLSLTTQFSAAFR</sequence>
<dbReference type="Gene3D" id="2.40.160.50">
    <property type="entry name" value="membrane protein fhac: a member of the omp85/tpsb transporter family"/>
    <property type="match status" value="1"/>
</dbReference>